<reference evidence="4 5" key="1">
    <citation type="journal article" date="2024" name="J Genomics">
        <title>Draft genome sequencing and assembly of Favolaschia claudopus CIRM-BRFM 2984 isolated from oak limbs.</title>
        <authorList>
            <person name="Navarro D."/>
            <person name="Drula E."/>
            <person name="Chaduli D."/>
            <person name="Cazenave R."/>
            <person name="Ahrendt S."/>
            <person name="Wang J."/>
            <person name="Lipzen A."/>
            <person name="Daum C."/>
            <person name="Barry K."/>
            <person name="Grigoriev I.V."/>
            <person name="Favel A."/>
            <person name="Rosso M.N."/>
            <person name="Martin F."/>
        </authorList>
    </citation>
    <scope>NUCLEOTIDE SEQUENCE [LARGE SCALE GENOMIC DNA]</scope>
    <source>
        <strain evidence="4 5">CIRM-BRFM 2984</strain>
    </source>
</reference>
<dbReference type="InterPro" id="IPR052953">
    <property type="entry name" value="Ser-rich/MCO-related"/>
</dbReference>
<feature type="region of interest" description="Disordered" evidence="1">
    <location>
        <begin position="123"/>
        <end position="161"/>
    </location>
</feature>
<evidence type="ECO:0000313" key="5">
    <source>
        <dbReference type="Proteomes" id="UP001362999"/>
    </source>
</evidence>
<evidence type="ECO:0000313" key="4">
    <source>
        <dbReference type="EMBL" id="KAK7014900.1"/>
    </source>
</evidence>
<feature type="region of interest" description="Disordered" evidence="1">
    <location>
        <begin position="423"/>
        <end position="466"/>
    </location>
</feature>
<dbReference type="SUPFAM" id="SSF49503">
    <property type="entry name" value="Cupredoxins"/>
    <property type="match status" value="1"/>
</dbReference>
<organism evidence="4 5">
    <name type="scientific">Favolaschia claudopus</name>
    <dbReference type="NCBI Taxonomy" id="2862362"/>
    <lineage>
        <taxon>Eukaryota</taxon>
        <taxon>Fungi</taxon>
        <taxon>Dikarya</taxon>
        <taxon>Basidiomycota</taxon>
        <taxon>Agaricomycotina</taxon>
        <taxon>Agaricomycetes</taxon>
        <taxon>Agaricomycetidae</taxon>
        <taxon>Agaricales</taxon>
        <taxon>Marasmiineae</taxon>
        <taxon>Mycenaceae</taxon>
        <taxon>Favolaschia</taxon>
    </lineage>
</organism>
<dbReference type="Proteomes" id="UP001362999">
    <property type="component" value="Unassembled WGS sequence"/>
</dbReference>
<sequence length="487" mass="50499">MVLIAPLLGAAVFFSGLAAGLPTNSYDSGSSNYGASENNNNNYGGSSNNNNYGGSSNNNYGGDNNNNNYGGGSNNNNYGGGDNNKYETSTTSMMMEDKTTKMMDKTTTMMKDTTTMMEEKKTTTMMEEKKTTTMMEEKSTTTMMEEKSTSTVESTSTTTSMNTYSTPSYGSGYWGGSGYEDCVNKCIADFGSTGGGGDNGGSYQATATSDGSYGSKGNGATHTIIVAPHKGVFRMVPFATNASVGDTLEFHWGADGHTVTKSSSLLPCNKSSQDPVFATGTRNESFVFTQVVNDTNPLFYFCATPGHCEKGMFGIINPAMAAPGSPSSLSGMMQSMAATDSNLAAYAAYSNNITASNDAASAWGGNMDMSSMPDWSRSLFATNVLFTRAVLGMNPDVLKGDNSIDLSSVAKTPLMVPTDIQAPLDASSAPQPPADDSNNNATPAGAAASDPAGAPQSSEPAKNGASSIASPRLLVAAGVVLATIFAL</sequence>
<evidence type="ECO:0000259" key="3">
    <source>
        <dbReference type="Pfam" id="PF02298"/>
    </source>
</evidence>
<dbReference type="Pfam" id="PF02298">
    <property type="entry name" value="Cu_bind_like"/>
    <property type="match status" value="1"/>
</dbReference>
<dbReference type="PANTHER" id="PTHR34883">
    <property type="entry name" value="SERINE-RICH PROTEIN, PUTATIVE-RELATED-RELATED"/>
    <property type="match status" value="1"/>
</dbReference>
<feature type="signal peptide" evidence="2">
    <location>
        <begin position="1"/>
        <end position="20"/>
    </location>
</feature>
<protein>
    <submittedName>
        <fullName evidence="4">Phytocyanin domain-containing protein</fullName>
    </submittedName>
</protein>
<evidence type="ECO:0000256" key="1">
    <source>
        <dbReference type="SAM" id="MobiDB-lite"/>
    </source>
</evidence>
<dbReference type="EMBL" id="JAWWNJ010000055">
    <property type="protein sequence ID" value="KAK7014900.1"/>
    <property type="molecule type" value="Genomic_DNA"/>
</dbReference>
<accession>A0AAW0APH1</accession>
<dbReference type="InterPro" id="IPR008972">
    <property type="entry name" value="Cupredoxin"/>
</dbReference>
<dbReference type="GO" id="GO:0009055">
    <property type="term" value="F:electron transfer activity"/>
    <property type="evidence" value="ECO:0007669"/>
    <property type="project" value="InterPro"/>
</dbReference>
<dbReference type="InterPro" id="IPR003245">
    <property type="entry name" value="Phytocyanin_dom"/>
</dbReference>
<proteinExistence type="predicted"/>
<name>A0AAW0APH1_9AGAR</name>
<evidence type="ECO:0000256" key="2">
    <source>
        <dbReference type="SAM" id="SignalP"/>
    </source>
</evidence>
<feature type="compositionally biased region" description="Basic and acidic residues" evidence="1">
    <location>
        <begin position="123"/>
        <end position="148"/>
    </location>
</feature>
<gene>
    <name evidence="4" type="ORF">R3P38DRAFT_3362033</name>
</gene>
<feature type="compositionally biased region" description="Low complexity" evidence="1">
    <location>
        <begin position="29"/>
        <end position="68"/>
    </location>
</feature>
<feature type="chain" id="PRO_5044012914" evidence="2">
    <location>
        <begin position="21"/>
        <end position="487"/>
    </location>
</feature>
<dbReference type="Gene3D" id="2.60.40.420">
    <property type="entry name" value="Cupredoxins - blue copper proteins"/>
    <property type="match status" value="1"/>
</dbReference>
<keyword evidence="2" id="KW-0732">Signal</keyword>
<feature type="region of interest" description="Disordered" evidence="1">
    <location>
        <begin position="29"/>
        <end position="96"/>
    </location>
</feature>
<comment type="caution">
    <text evidence="4">The sequence shown here is derived from an EMBL/GenBank/DDBJ whole genome shotgun (WGS) entry which is preliminary data.</text>
</comment>
<dbReference type="PANTHER" id="PTHR34883:SF15">
    <property type="entry name" value="EXTRACELLULAR SERINE-RICH PROTEIN"/>
    <property type="match status" value="1"/>
</dbReference>
<feature type="domain" description="Phytocyanin" evidence="3">
    <location>
        <begin position="243"/>
        <end position="312"/>
    </location>
</feature>
<keyword evidence="5" id="KW-1185">Reference proteome</keyword>
<feature type="compositionally biased region" description="Gly residues" evidence="1">
    <location>
        <begin position="69"/>
        <end position="82"/>
    </location>
</feature>
<feature type="compositionally biased region" description="Low complexity" evidence="1">
    <location>
        <begin position="437"/>
        <end position="458"/>
    </location>
</feature>
<dbReference type="AlphaFoldDB" id="A0AAW0APH1"/>
<feature type="compositionally biased region" description="Low complexity" evidence="1">
    <location>
        <begin position="149"/>
        <end position="161"/>
    </location>
</feature>